<sequence>MSQFTTKLWTWGRKLASSIIDDVNEVFNFLGISQAVSFIASLPDNIINNTTHTDLSVLKNDYSIAAPVDQDLDKTPTVSQFLNAANTEYSINGYPDGMTPFLVDGKQLAIQNKISGMAAKVWVTDQKQVIIAFQGTGGGDNLIINPLMTISQVASDIQVWNQEVSVAEKDALNFTKYVVHQAQLQGYSTNDVFLTGHSLGGIEASYVAQQTGLAGMAFESTGIPESATAKGNGDNFISLVTYGDPVGEYASDTQGQSPFVTSMTPGSEGKFNHYGQVVFVGDKADSAAMQGKLDDWNANSFKNVFSLLDVIPDFLRFHLPGTQAADIGAKLDPYSLLYDTIVTQHGAVVPIANDTLAQVRDDVLQLSGLQY</sequence>
<dbReference type="Proteomes" id="UP001431634">
    <property type="component" value="Unassembled WGS sequence"/>
</dbReference>
<dbReference type="SUPFAM" id="SSF53474">
    <property type="entry name" value="alpha/beta-Hydrolases"/>
    <property type="match status" value="1"/>
</dbReference>
<dbReference type="RefSeq" id="WP_281448052.1">
    <property type="nucleotide sequence ID" value="NZ_JASBAO010000001.1"/>
</dbReference>
<reference evidence="1" key="1">
    <citation type="submission" date="2023-05" db="EMBL/GenBank/DDBJ databases">
        <title>Whole genome sequence of Commensalibacter sp.</title>
        <authorList>
            <person name="Charoenyingcharoen P."/>
            <person name="Yukphan P."/>
        </authorList>
    </citation>
    <scope>NUCLEOTIDE SEQUENCE</scope>
    <source>
        <strain evidence="1">TBRC 16381</strain>
    </source>
</reference>
<keyword evidence="2" id="KW-1185">Reference proteome</keyword>
<organism evidence="1 2">
    <name type="scientific">Commensalibacter oyaizuii</name>
    <dbReference type="NCBI Taxonomy" id="3043873"/>
    <lineage>
        <taxon>Bacteria</taxon>
        <taxon>Pseudomonadati</taxon>
        <taxon>Pseudomonadota</taxon>
        <taxon>Alphaproteobacteria</taxon>
        <taxon>Acetobacterales</taxon>
        <taxon>Acetobacteraceae</taxon>
    </lineage>
</organism>
<evidence type="ECO:0000313" key="1">
    <source>
        <dbReference type="EMBL" id="MDI2090935.1"/>
    </source>
</evidence>
<dbReference type="Pfam" id="PF26363">
    <property type="entry name" value="Phospholipase-like"/>
    <property type="match status" value="1"/>
</dbReference>
<protein>
    <submittedName>
        <fullName evidence="1">Lipase</fullName>
    </submittedName>
</protein>
<dbReference type="EMBL" id="JASBAO010000001">
    <property type="protein sequence ID" value="MDI2090935.1"/>
    <property type="molecule type" value="Genomic_DNA"/>
</dbReference>
<proteinExistence type="predicted"/>
<dbReference type="InterPro" id="IPR029058">
    <property type="entry name" value="AB_hydrolase_fold"/>
</dbReference>
<name>A0ABT6Q1F6_9PROT</name>
<dbReference type="Gene3D" id="3.40.50.1820">
    <property type="entry name" value="alpha/beta hydrolase"/>
    <property type="match status" value="1"/>
</dbReference>
<accession>A0ABT6Q1F6</accession>
<gene>
    <name evidence="1" type="ORF">QJV27_06045</name>
</gene>
<evidence type="ECO:0000313" key="2">
    <source>
        <dbReference type="Proteomes" id="UP001431634"/>
    </source>
</evidence>
<comment type="caution">
    <text evidence="1">The sequence shown here is derived from an EMBL/GenBank/DDBJ whole genome shotgun (WGS) entry which is preliminary data.</text>
</comment>